<proteinExistence type="predicted"/>
<organism evidence="1 2">
    <name type="scientific">Candidatus Falkowbacteria bacterium CG1_02_41_21</name>
    <dbReference type="NCBI Taxonomy" id="1805147"/>
    <lineage>
        <taxon>Bacteria</taxon>
        <taxon>Candidatus Falkowiibacteriota</taxon>
    </lineage>
</organism>
<dbReference type="EMBL" id="MNUV01000032">
    <property type="protein sequence ID" value="OIO07631.1"/>
    <property type="molecule type" value="Genomic_DNA"/>
</dbReference>
<accession>A0A1J4TBN9</accession>
<sequence>MDIKDLMKNIKTMTSDQIENKLNQMVHSNYHFSNLDEKNKEIALDLIADYKKDIKSGIAITAHKIQRDIYPLYEKRLSLGLTQKDIDDIKNILNAFKA</sequence>
<reference evidence="1 2" key="1">
    <citation type="journal article" date="2016" name="Environ. Microbiol.">
        <title>Genomic resolution of a cold subsurface aquifer community provides metabolic insights for novel microbes adapted to high CO concentrations.</title>
        <authorList>
            <person name="Probst A.J."/>
            <person name="Castelle C.J."/>
            <person name="Singh A."/>
            <person name="Brown C.T."/>
            <person name="Anantharaman K."/>
            <person name="Sharon I."/>
            <person name="Hug L.A."/>
            <person name="Burstein D."/>
            <person name="Emerson J.B."/>
            <person name="Thomas B.C."/>
            <person name="Banfield J.F."/>
        </authorList>
    </citation>
    <scope>NUCLEOTIDE SEQUENCE [LARGE SCALE GENOMIC DNA]</scope>
    <source>
        <strain evidence="1">CG1_02_41_21</strain>
    </source>
</reference>
<protein>
    <submittedName>
        <fullName evidence="1">Uncharacterized protein</fullName>
    </submittedName>
</protein>
<evidence type="ECO:0000313" key="1">
    <source>
        <dbReference type="EMBL" id="OIO07631.1"/>
    </source>
</evidence>
<evidence type="ECO:0000313" key="2">
    <source>
        <dbReference type="Proteomes" id="UP000182860"/>
    </source>
</evidence>
<dbReference type="Proteomes" id="UP000182860">
    <property type="component" value="Unassembled WGS sequence"/>
</dbReference>
<gene>
    <name evidence="1" type="ORF">AUJ35_01755</name>
</gene>
<dbReference type="AlphaFoldDB" id="A0A1J4TBN9"/>
<comment type="caution">
    <text evidence="1">The sequence shown here is derived from an EMBL/GenBank/DDBJ whole genome shotgun (WGS) entry which is preliminary data.</text>
</comment>
<name>A0A1J4TBN9_9BACT</name>